<dbReference type="InterPro" id="IPR052567">
    <property type="entry name" value="OP_Dioxygenase"/>
</dbReference>
<protein>
    <submittedName>
        <fullName evidence="2">HD domain-containing protein</fullName>
    </submittedName>
</protein>
<sequence length="194" mass="21738">MNRSSEPLAAIEQLFLAHGDRQLGEHCSQLQHASQCAALAEREGCSDALICAAFLHDIGHLYAMENRLPGCDDRGHSEHDRIGAELLQRWGFPQSVTAPIALHVEAKRFLVAADRNYGAQLSDASRHSLVLQGTAMRWEEQQEFLGKPYARQSLALRRWDDTGKAEGLNPQNLKHWLDCCARVLETSELYAVKH</sequence>
<dbReference type="InterPro" id="IPR006674">
    <property type="entry name" value="HD_domain"/>
</dbReference>
<dbReference type="SUPFAM" id="SSF109604">
    <property type="entry name" value="HD-domain/PDEase-like"/>
    <property type="match status" value="1"/>
</dbReference>
<dbReference type="InterPro" id="IPR006675">
    <property type="entry name" value="HDIG_dom"/>
</dbReference>
<dbReference type="Pfam" id="PF01966">
    <property type="entry name" value="HD"/>
    <property type="match status" value="1"/>
</dbReference>
<accession>A0ABW1YJU5</accession>
<name>A0ABW1YJU5_9GAMM</name>
<dbReference type="InterPro" id="IPR003607">
    <property type="entry name" value="HD/PDEase_dom"/>
</dbReference>
<dbReference type="Proteomes" id="UP001596425">
    <property type="component" value="Unassembled WGS sequence"/>
</dbReference>
<dbReference type="RefSeq" id="WP_193191985.1">
    <property type="nucleotide sequence ID" value="NZ_JACZFR010000025.1"/>
</dbReference>
<dbReference type="PANTHER" id="PTHR40202:SF1">
    <property type="entry name" value="HD DOMAIN-CONTAINING PROTEIN"/>
    <property type="match status" value="1"/>
</dbReference>
<organism evidence="2 3">
    <name type="scientific">Microbulbifer taiwanensis</name>
    <dbReference type="NCBI Taxonomy" id="986746"/>
    <lineage>
        <taxon>Bacteria</taxon>
        <taxon>Pseudomonadati</taxon>
        <taxon>Pseudomonadota</taxon>
        <taxon>Gammaproteobacteria</taxon>
        <taxon>Cellvibrionales</taxon>
        <taxon>Microbulbiferaceae</taxon>
        <taxon>Microbulbifer</taxon>
    </lineage>
</organism>
<gene>
    <name evidence="2" type="ORF">ACFQBM_05275</name>
</gene>
<dbReference type="EMBL" id="JBHSVR010000001">
    <property type="protein sequence ID" value="MFC6632678.1"/>
    <property type="molecule type" value="Genomic_DNA"/>
</dbReference>
<proteinExistence type="predicted"/>
<reference evidence="3" key="1">
    <citation type="journal article" date="2019" name="Int. J. Syst. Evol. Microbiol.">
        <title>The Global Catalogue of Microorganisms (GCM) 10K type strain sequencing project: providing services to taxonomists for standard genome sequencing and annotation.</title>
        <authorList>
            <consortium name="The Broad Institute Genomics Platform"/>
            <consortium name="The Broad Institute Genome Sequencing Center for Infectious Disease"/>
            <person name="Wu L."/>
            <person name="Ma J."/>
        </authorList>
    </citation>
    <scope>NUCLEOTIDE SEQUENCE [LARGE SCALE GENOMIC DNA]</scope>
    <source>
        <strain evidence="3">CGMCC 1.13718</strain>
    </source>
</reference>
<keyword evidence="3" id="KW-1185">Reference proteome</keyword>
<comment type="caution">
    <text evidence="2">The sequence shown here is derived from an EMBL/GenBank/DDBJ whole genome shotgun (WGS) entry which is preliminary data.</text>
</comment>
<dbReference type="Gene3D" id="1.10.3210.10">
    <property type="entry name" value="Hypothetical protein af1432"/>
    <property type="match status" value="1"/>
</dbReference>
<dbReference type="CDD" id="cd00077">
    <property type="entry name" value="HDc"/>
    <property type="match status" value="1"/>
</dbReference>
<evidence type="ECO:0000313" key="2">
    <source>
        <dbReference type="EMBL" id="MFC6632678.1"/>
    </source>
</evidence>
<feature type="domain" description="HD" evidence="1">
    <location>
        <begin position="33"/>
        <end position="107"/>
    </location>
</feature>
<evidence type="ECO:0000313" key="3">
    <source>
        <dbReference type="Proteomes" id="UP001596425"/>
    </source>
</evidence>
<evidence type="ECO:0000259" key="1">
    <source>
        <dbReference type="Pfam" id="PF01966"/>
    </source>
</evidence>
<dbReference type="PANTHER" id="PTHR40202">
    <property type="match status" value="1"/>
</dbReference>
<dbReference type="NCBIfam" id="TIGR00277">
    <property type="entry name" value="HDIG"/>
    <property type="match status" value="1"/>
</dbReference>